<keyword evidence="2" id="KW-1185">Reference proteome</keyword>
<dbReference type="EMBL" id="CP063304">
    <property type="protein sequence ID" value="QOV19482.1"/>
    <property type="molecule type" value="Genomic_DNA"/>
</dbReference>
<proteinExistence type="predicted"/>
<protein>
    <submittedName>
        <fullName evidence="1">Uncharacterized protein</fullName>
    </submittedName>
</protein>
<gene>
    <name evidence="1" type="ORF">INP51_00405</name>
</gene>
<accession>A0A7M2RJF5</accession>
<reference evidence="1 2" key="1">
    <citation type="submission" date="2020-10" db="EMBL/GenBank/DDBJ databases">
        <title>Blautia liquoris sp.nov., isolated from the mud in a fermentation cellar used for the production of Chinese strong-flavoured liquor.</title>
        <authorList>
            <person name="Lu L."/>
        </authorList>
    </citation>
    <scope>NUCLEOTIDE SEQUENCE [LARGE SCALE GENOMIC DNA]</scope>
    <source>
        <strain evidence="1 2">LZLJ-3</strain>
    </source>
</reference>
<dbReference type="RefSeq" id="WP_193735802.1">
    <property type="nucleotide sequence ID" value="NZ_CP063304.1"/>
</dbReference>
<dbReference type="AlphaFoldDB" id="A0A7M2RJF5"/>
<dbReference type="KEGG" id="bliq:INP51_00405"/>
<sequence length="50" mass="5847">MKRSKIINKLEEFSYQINAKKGNTPVILKSINELDKSLEKIANDRKDKKK</sequence>
<name>A0A7M2RJF5_9FIRM</name>
<dbReference type="Proteomes" id="UP000593601">
    <property type="component" value="Chromosome"/>
</dbReference>
<evidence type="ECO:0000313" key="2">
    <source>
        <dbReference type="Proteomes" id="UP000593601"/>
    </source>
</evidence>
<evidence type="ECO:0000313" key="1">
    <source>
        <dbReference type="EMBL" id="QOV19482.1"/>
    </source>
</evidence>
<organism evidence="1 2">
    <name type="scientific">Blautia liquoris</name>
    <dbReference type="NCBI Taxonomy" id="2779518"/>
    <lineage>
        <taxon>Bacteria</taxon>
        <taxon>Bacillati</taxon>
        <taxon>Bacillota</taxon>
        <taxon>Clostridia</taxon>
        <taxon>Lachnospirales</taxon>
        <taxon>Lachnospiraceae</taxon>
        <taxon>Blautia</taxon>
    </lineage>
</organism>